<dbReference type="Gramene" id="AUR62015250-RA">
    <property type="protein sequence ID" value="AUR62015250-RA:cds"/>
    <property type="gene ID" value="AUR62015250"/>
</dbReference>
<sequence>MARKMLILDDPFLQNCIEVECGSVGGHWAAGENVFVAEEVEGIPAEGVADVENLEEEVVIVGGSEEQDGAGEDEAHAAAIEELLKEVNVGEESYKTPTKGKSNVDISVEVEEFANVEVSLPPPTVGMVFDSWQKIDEYFRNYGKQEGFGVVRSCGATIGKGANAKDKRNVTWTCECYGLPGRKRKKTGSTFVNDSQICEEVFGSLCSKASTFLESTTLVMQALQLLELQVDEKIAVVSKKGLVGTPSSVCREKGNDTTPSTQRQGSCDPQNGVEEDPPISSKGGYFPYSNFPVANAPYPIPVCGWRSPVSPASAASRQGGFVPILPRPRPPATPPPTPGASCRS</sequence>
<protein>
    <recommendedName>
        <fullName evidence="4">FAR1 domain-containing protein</fullName>
    </recommendedName>
</protein>
<dbReference type="Proteomes" id="UP000596660">
    <property type="component" value="Unplaced"/>
</dbReference>
<evidence type="ECO:0000256" key="1">
    <source>
        <dbReference type="SAM" id="MobiDB-lite"/>
    </source>
</evidence>
<organism evidence="2 3">
    <name type="scientific">Chenopodium quinoa</name>
    <name type="common">Quinoa</name>
    <dbReference type="NCBI Taxonomy" id="63459"/>
    <lineage>
        <taxon>Eukaryota</taxon>
        <taxon>Viridiplantae</taxon>
        <taxon>Streptophyta</taxon>
        <taxon>Embryophyta</taxon>
        <taxon>Tracheophyta</taxon>
        <taxon>Spermatophyta</taxon>
        <taxon>Magnoliopsida</taxon>
        <taxon>eudicotyledons</taxon>
        <taxon>Gunneridae</taxon>
        <taxon>Pentapetalae</taxon>
        <taxon>Caryophyllales</taxon>
        <taxon>Chenopodiaceae</taxon>
        <taxon>Chenopodioideae</taxon>
        <taxon>Atripliceae</taxon>
        <taxon>Chenopodium</taxon>
    </lineage>
</organism>
<dbReference type="EnsemblPlants" id="AUR62015250-RA">
    <property type="protein sequence ID" value="AUR62015250-RA:cds"/>
    <property type="gene ID" value="AUR62015250"/>
</dbReference>
<reference evidence="2" key="1">
    <citation type="journal article" date="2017" name="Nature">
        <title>The genome of Chenopodium quinoa.</title>
        <authorList>
            <person name="Jarvis D.E."/>
            <person name="Ho Y.S."/>
            <person name="Lightfoot D.J."/>
            <person name="Schmoeckel S.M."/>
            <person name="Li B."/>
            <person name="Borm T.J.A."/>
            <person name="Ohyanagi H."/>
            <person name="Mineta K."/>
            <person name="Michell C.T."/>
            <person name="Saber N."/>
            <person name="Kharbatia N.M."/>
            <person name="Rupper R.R."/>
            <person name="Sharp A.R."/>
            <person name="Dally N."/>
            <person name="Boughton B.A."/>
            <person name="Woo Y.H."/>
            <person name="Gao G."/>
            <person name="Schijlen E.G.W.M."/>
            <person name="Guo X."/>
            <person name="Momin A.A."/>
            <person name="Negrao S."/>
            <person name="Al-Babili S."/>
            <person name="Gehring C."/>
            <person name="Roessner U."/>
            <person name="Jung C."/>
            <person name="Murphy K."/>
            <person name="Arold S.T."/>
            <person name="Gojobori T."/>
            <person name="van der Linden C.G."/>
            <person name="van Loo E.N."/>
            <person name="Jellen E.N."/>
            <person name="Maughan P.J."/>
            <person name="Tester M."/>
        </authorList>
    </citation>
    <scope>NUCLEOTIDE SEQUENCE [LARGE SCALE GENOMIC DNA]</scope>
    <source>
        <strain evidence="2">cv. PI 614886</strain>
    </source>
</reference>
<evidence type="ECO:0000313" key="2">
    <source>
        <dbReference type="EnsemblPlants" id="AUR62015250-RA:cds"/>
    </source>
</evidence>
<evidence type="ECO:0000313" key="3">
    <source>
        <dbReference type="Proteomes" id="UP000596660"/>
    </source>
</evidence>
<name>A0A803LLT9_CHEQI</name>
<feature type="compositionally biased region" description="Polar residues" evidence="1">
    <location>
        <begin position="256"/>
        <end position="269"/>
    </location>
</feature>
<feature type="region of interest" description="Disordered" evidence="1">
    <location>
        <begin position="309"/>
        <end position="344"/>
    </location>
</feature>
<dbReference type="AlphaFoldDB" id="A0A803LLT9"/>
<feature type="region of interest" description="Disordered" evidence="1">
    <location>
        <begin position="247"/>
        <end position="281"/>
    </location>
</feature>
<reference evidence="2" key="2">
    <citation type="submission" date="2021-03" db="UniProtKB">
        <authorList>
            <consortium name="EnsemblPlants"/>
        </authorList>
    </citation>
    <scope>IDENTIFICATION</scope>
</reference>
<accession>A0A803LLT9</accession>
<proteinExistence type="predicted"/>
<evidence type="ECO:0008006" key="4">
    <source>
        <dbReference type="Google" id="ProtNLM"/>
    </source>
</evidence>
<keyword evidence="3" id="KW-1185">Reference proteome</keyword>
<feature type="compositionally biased region" description="Pro residues" evidence="1">
    <location>
        <begin position="325"/>
        <end position="338"/>
    </location>
</feature>